<sequence>VFIQKVIFIISTAACSKPFTLFPSGQSACVNNPCKNNATCQSGFTDKGYHCLCTAGFKSLTCDEDIDECTIGNHDCGTNAVCNNTKGSYNCTCITDYLGDGKKCIRKVSTCKEVYDRNTSTVDKLVTLHIDSKPISVFCHMKIDGCGNGGWTPLMKIDGDKDTFHFGSHYWTDKNEYSPFGGQTAFDRQETKLSTYWNTPFSKICLGMKIDQQLKFIVIKKKADSLYSLIADEIYRSTSLGRGKWKALIGSKGSLQLHCNKEGFNAVSDERHSRARIGILGNNENECNTCDSRIGFGTGGDPDNSITCGNAASWLYGSDNGKSDIKTMGTKESGQITLLLESKPVLIFCHMENFGCGDGGWTLIMKINGTKVTLSHLLLLWSQ</sequence>
<feature type="disulfide bond" evidence="5">
    <location>
        <begin position="34"/>
        <end position="51"/>
    </location>
</feature>
<comment type="caution">
    <text evidence="7">The sequence shown here is derived from an EMBL/GenBank/DDBJ whole genome shotgun (WGS) entry which is preliminary data.</text>
</comment>
<dbReference type="Pfam" id="PF12947">
    <property type="entry name" value="EGF_3"/>
    <property type="match status" value="1"/>
</dbReference>
<feature type="non-terminal residue" evidence="7">
    <location>
        <position position="383"/>
    </location>
</feature>
<evidence type="ECO:0000256" key="5">
    <source>
        <dbReference type="PROSITE-ProRule" id="PRU00076"/>
    </source>
</evidence>
<dbReference type="PROSITE" id="PS01187">
    <property type="entry name" value="EGF_CA"/>
    <property type="match status" value="1"/>
</dbReference>
<evidence type="ECO:0000256" key="3">
    <source>
        <dbReference type="ARBA" id="ARBA00022737"/>
    </source>
</evidence>
<evidence type="ECO:0000256" key="1">
    <source>
        <dbReference type="ARBA" id="ARBA00022536"/>
    </source>
</evidence>
<organism evidence="7 8">
    <name type="scientific">Pocillopora damicornis</name>
    <name type="common">Cauliflower coral</name>
    <name type="synonym">Millepora damicornis</name>
    <dbReference type="NCBI Taxonomy" id="46731"/>
    <lineage>
        <taxon>Eukaryota</taxon>
        <taxon>Metazoa</taxon>
        <taxon>Cnidaria</taxon>
        <taxon>Anthozoa</taxon>
        <taxon>Hexacorallia</taxon>
        <taxon>Scleractinia</taxon>
        <taxon>Astrocoeniina</taxon>
        <taxon>Pocilloporidae</taxon>
        <taxon>Pocillopora</taxon>
    </lineage>
</organism>
<dbReference type="Gene3D" id="2.10.25.10">
    <property type="entry name" value="Laminin"/>
    <property type="match status" value="2"/>
</dbReference>
<feature type="non-terminal residue" evidence="7">
    <location>
        <position position="1"/>
    </location>
</feature>
<dbReference type="InterPro" id="IPR000152">
    <property type="entry name" value="EGF-type_Asp/Asn_hydroxyl_site"/>
</dbReference>
<dbReference type="FunFam" id="2.10.25.10:FF:000038">
    <property type="entry name" value="Fibrillin 2"/>
    <property type="match status" value="1"/>
</dbReference>
<keyword evidence="2" id="KW-0732">Signal</keyword>
<dbReference type="EMBL" id="RCHS01000487">
    <property type="protein sequence ID" value="RMX58566.1"/>
    <property type="molecule type" value="Genomic_DNA"/>
</dbReference>
<dbReference type="PROSITE" id="PS01186">
    <property type="entry name" value="EGF_2"/>
    <property type="match status" value="1"/>
</dbReference>
<feature type="domain" description="EGF-like" evidence="6">
    <location>
        <begin position="65"/>
        <end position="105"/>
    </location>
</feature>
<dbReference type="GO" id="GO:0005509">
    <property type="term" value="F:calcium ion binding"/>
    <property type="evidence" value="ECO:0007669"/>
    <property type="project" value="InterPro"/>
</dbReference>
<reference evidence="7 8" key="1">
    <citation type="journal article" date="2018" name="Sci. Rep.">
        <title>Comparative analysis of the Pocillopora damicornis genome highlights role of immune system in coral evolution.</title>
        <authorList>
            <person name="Cunning R."/>
            <person name="Bay R.A."/>
            <person name="Gillette P."/>
            <person name="Baker A.C."/>
            <person name="Traylor-Knowles N."/>
        </authorList>
    </citation>
    <scope>NUCLEOTIDE SEQUENCE [LARGE SCALE GENOMIC DNA]</scope>
    <source>
        <strain evidence="7">RSMAS</strain>
        <tissue evidence="7">Whole animal</tissue>
    </source>
</reference>
<dbReference type="SMART" id="SM00179">
    <property type="entry name" value="EGF_CA"/>
    <property type="match status" value="2"/>
</dbReference>
<dbReference type="AlphaFoldDB" id="A0A3M6UY00"/>
<dbReference type="InterPro" id="IPR001881">
    <property type="entry name" value="EGF-like_Ca-bd_dom"/>
</dbReference>
<proteinExistence type="predicted"/>
<dbReference type="InterPro" id="IPR000742">
    <property type="entry name" value="EGF"/>
</dbReference>
<evidence type="ECO:0000256" key="4">
    <source>
        <dbReference type="ARBA" id="ARBA00023157"/>
    </source>
</evidence>
<feature type="domain" description="EGF-like" evidence="6">
    <location>
        <begin position="25"/>
        <end position="63"/>
    </location>
</feature>
<gene>
    <name evidence="7" type="ORF">pdam_00020115</name>
</gene>
<dbReference type="SMART" id="SM00181">
    <property type="entry name" value="EGF"/>
    <property type="match status" value="2"/>
</dbReference>
<dbReference type="STRING" id="46731.A0A3M6UY00"/>
<dbReference type="OrthoDB" id="155976at2759"/>
<dbReference type="InterPro" id="IPR024731">
    <property type="entry name" value="NELL2-like_EGF"/>
</dbReference>
<dbReference type="Pfam" id="PF00008">
    <property type="entry name" value="EGF"/>
    <property type="match status" value="1"/>
</dbReference>
<evidence type="ECO:0000256" key="2">
    <source>
        <dbReference type="ARBA" id="ARBA00022729"/>
    </source>
</evidence>
<keyword evidence="1 5" id="KW-0245">EGF-like domain</keyword>
<evidence type="ECO:0000313" key="8">
    <source>
        <dbReference type="Proteomes" id="UP000275408"/>
    </source>
</evidence>
<feature type="disulfide bond" evidence="5">
    <location>
        <begin position="53"/>
        <end position="62"/>
    </location>
</feature>
<evidence type="ECO:0000313" key="7">
    <source>
        <dbReference type="EMBL" id="RMX58566.1"/>
    </source>
</evidence>
<dbReference type="CDD" id="cd00054">
    <property type="entry name" value="EGF_CA"/>
    <property type="match status" value="2"/>
</dbReference>
<keyword evidence="3" id="KW-0677">Repeat</keyword>
<name>A0A3M6UY00_POCDA</name>
<protein>
    <recommendedName>
        <fullName evidence="6">EGF-like domain-containing protein</fullName>
    </recommendedName>
</protein>
<dbReference type="Proteomes" id="UP000275408">
    <property type="component" value="Unassembled WGS sequence"/>
</dbReference>
<dbReference type="InterPro" id="IPR052235">
    <property type="entry name" value="Nephronectin_domain"/>
</dbReference>
<dbReference type="SUPFAM" id="SSF57196">
    <property type="entry name" value="EGF/Laminin"/>
    <property type="match status" value="2"/>
</dbReference>
<keyword evidence="4 5" id="KW-1015">Disulfide bond</keyword>
<dbReference type="PANTHER" id="PTHR24050:SF28">
    <property type="entry name" value="UROMODULIN-LIKE"/>
    <property type="match status" value="1"/>
</dbReference>
<evidence type="ECO:0000259" key="6">
    <source>
        <dbReference type="PROSITE" id="PS50026"/>
    </source>
</evidence>
<accession>A0A3M6UY00</accession>
<keyword evidence="8" id="KW-1185">Reference proteome</keyword>
<comment type="caution">
    <text evidence="5">Lacks conserved residue(s) required for the propagation of feature annotation.</text>
</comment>
<dbReference type="PROSITE" id="PS00010">
    <property type="entry name" value="ASX_HYDROXYL"/>
    <property type="match status" value="1"/>
</dbReference>
<dbReference type="PROSITE" id="PS50026">
    <property type="entry name" value="EGF_3"/>
    <property type="match status" value="2"/>
</dbReference>
<dbReference type="PANTHER" id="PTHR24050">
    <property type="entry name" value="PA14 DOMAIN-CONTAINING PROTEIN"/>
    <property type="match status" value="1"/>
</dbReference>
<dbReference type="InterPro" id="IPR018097">
    <property type="entry name" value="EGF_Ca-bd_CS"/>
</dbReference>